<keyword evidence="2" id="KW-1185">Reference proteome</keyword>
<dbReference type="AlphaFoldDB" id="A0AAV7N6L2"/>
<accession>A0AAV7N6L2</accession>
<comment type="caution">
    <text evidence="1">The sequence shown here is derived from an EMBL/GenBank/DDBJ whole genome shotgun (WGS) entry which is preliminary data.</text>
</comment>
<sequence length="86" mass="9132">MRQGRLTWSGGFLFPGLKHRGFPMVVPEAGSRRLCGGPLFAGLGPLKIPGGSGLNYRSFQAAAPAAGSRSLVGRSPVRWAYTRCLT</sequence>
<proteinExistence type="predicted"/>
<name>A0AAV7N6L2_PLEWA</name>
<reference evidence="1" key="1">
    <citation type="journal article" date="2022" name="bioRxiv">
        <title>Sequencing and chromosome-scale assembly of the giantPleurodeles waltlgenome.</title>
        <authorList>
            <person name="Brown T."/>
            <person name="Elewa A."/>
            <person name="Iarovenko S."/>
            <person name="Subramanian E."/>
            <person name="Araus A.J."/>
            <person name="Petzold A."/>
            <person name="Susuki M."/>
            <person name="Suzuki K.-i.T."/>
            <person name="Hayashi T."/>
            <person name="Toyoda A."/>
            <person name="Oliveira C."/>
            <person name="Osipova E."/>
            <person name="Leigh N.D."/>
            <person name="Simon A."/>
            <person name="Yun M.H."/>
        </authorList>
    </citation>
    <scope>NUCLEOTIDE SEQUENCE</scope>
    <source>
        <strain evidence="1">20211129_DDA</strain>
        <tissue evidence="1">Liver</tissue>
    </source>
</reference>
<dbReference type="EMBL" id="JANPWB010000013">
    <property type="protein sequence ID" value="KAJ1109953.1"/>
    <property type="molecule type" value="Genomic_DNA"/>
</dbReference>
<evidence type="ECO:0000313" key="1">
    <source>
        <dbReference type="EMBL" id="KAJ1109953.1"/>
    </source>
</evidence>
<protein>
    <submittedName>
        <fullName evidence="1">Uncharacterized protein</fullName>
    </submittedName>
</protein>
<gene>
    <name evidence="1" type="ORF">NDU88_007310</name>
</gene>
<dbReference type="Proteomes" id="UP001066276">
    <property type="component" value="Chromosome 9"/>
</dbReference>
<evidence type="ECO:0000313" key="2">
    <source>
        <dbReference type="Proteomes" id="UP001066276"/>
    </source>
</evidence>
<organism evidence="1 2">
    <name type="scientific">Pleurodeles waltl</name>
    <name type="common">Iberian ribbed newt</name>
    <dbReference type="NCBI Taxonomy" id="8319"/>
    <lineage>
        <taxon>Eukaryota</taxon>
        <taxon>Metazoa</taxon>
        <taxon>Chordata</taxon>
        <taxon>Craniata</taxon>
        <taxon>Vertebrata</taxon>
        <taxon>Euteleostomi</taxon>
        <taxon>Amphibia</taxon>
        <taxon>Batrachia</taxon>
        <taxon>Caudata</taxon>
        <taxon>Salamandroidea</taxon>
        <taxon>Salamandridae</taxon>
        <taxon>Pleurodelinae</taxon>
        <taxon>Pleurodeles</taxon>
    </lineage>
</organism>